<evidence type="ECO:0000313" key="3">
    <source>
        <dbReference type="Proteomes" id="UP001642484"/>
    </source>
</evidence>
<keyword evidence="3" id="KW-1185">Reference proteome</keyword>
<feature type="region of interest" description="Disordered" evidence="1">
    <location>
        <begin position="1"/>
        <end position="50"/>
    </location>
</feature>
<feature type="compositionally biased region" description="Basic and acidic residues" evidence="1">
    <location>
        <begin position="35"/>
        <end position="44"/>
    </location>
</feature>
<gene>
    <name evidence="2" type="ORF">CCMP2556_LOCUS28654</name>
</gene>
<accession>A0ABP0N3G7</accession>
<comment type="caution">
    <text evidence="2">The sequence shown here is derived from an EMBL/GenBank/DDBJ whole genome shotgun (WGS) entry which is preliminary data.</text>
</comment>
<evidence type="ECO:0000313" key="2">
    <source>
        <dbReference type="EMBL" id="CAK9058139.1"/>
    </source>
</evidence>
<proteinExistence type="predicted"/>
<dbReference type="Proteomes" id="UP001642484">
    <property type="component" value="Unassembled WGS sequence"/>
</dbReference>
<dbReference type="EMBL" id="CAXAMN010021339">
    <property type="protein sequence ID" value="CAK9058139.1"/>
    <property type="molecule type" value="Genomic_DNA"/>
</dbReference>
<protein>
    <submittedName>
        <fullName evidence="2">Uncharacterized protein</fullName>
    </submittedName>
</protein>
<sequence>MAELQGVQPSTEDAPRERAGPSFAEEDAGAKATKSARDLSEKRKAFGRRSGSRLSDQSALRLKALETQKSFRRPHFWVLAFGWFLAFCSGMARGPEVTGERRSPARGRSNGRCTEPGHLSGAFLRCRLLYVRIADRQEPGPLRWEVSLWRCLGAESLVIEGSRDGRDWSTFTSKHQRLLFCV</sequence>
<evidence type="ECO:0000256" key="1">
    <source>
        <dbReference type="SAM" id="MobiDB-lite"/>
    </source>
</evidence>
<organism evidence="2 3">
    <name type="scientific">Durusdinium trenchii</name>
    <dbReference type="NCBI Taxonomy" id="1381693"/>
    <lineage>
        <taxon>Eukaryota</taxon>
        <taxon>Sar</taxon>
        <taxon>Alveolata</taxon>
        <taxon>Dinophyceae</taxon>
        <taxon>Suessiales</taxon>
        <taxon>Symbiodiniaceae</taxon>
        <taxon>Durusdinium</taxon>
    </lineage>
</organism>
<name>A0ABP0N3G7_9DINO</name>
<reference evidence="2 3" key="1">
    <citation type="submission" date="2024-02" db="EMBL/GenBank/DDBJ databases">
        <authorList>
            <person name="Chen Y."/>
            <person name="Shah S."/>
            <person name="Dougan E. K."/>
            <person name="Thang M."/>
            <person name="Chan C."/>
        </authorList>
    </citation>
    <scope>NUCLEOTIDE SEQUENCE [LARGE SCALE GENOMIC DNA]</scope>
</reference>